<sequence length="51" mass="6038">MLRHMVWRFTFNDIGSRLLHASRGGAAMSYKHTLYGMWPSTKLLLWLLLLF</sequence>
<proteinExistence type="predicted"/>
<evidence type="ECO:0000313" key="1">
    <source>
        <dbReference type="EMBL" id="BBC79699.1"/>
    </source>
</evidence>
<organism evidence="1 2">
    <name type="scientific">Acetobacter orientalis</name>
    <dbReference type="NCBI Taxonomy" id="146474"/>
    <lineage>
        <taxon>Bacteria</taxon>
        <taxon>Pseudomonadati</taxon>
        <taxon>Pseudomonadota</taxon>
        <taxon>Alphaproteobacteria</taxon>
        <taxon>Acetobacterales</taxon>
        <taxon>Acetobacteraceae</taxon>
        <taxon>Acetobacter</taxon>
    </lineage>
</organism>
<evidence type="ECO:0000313" key="2">
    <source>
        <dbReference type="Proteomes" id="UP000270034"/>
    </source>
</evidence>
<gene>
    <name evidence="1" type="ORF">AcetOrient_orf02027</name>
</gene>
<dbReference type="AlphaFoldDB" id="A0A2Z5ZHA3"/>
<accession>A0A2Z5ZHA3</accession>
<dbReference type="Proteomes" id="UP000270034">
    <property type="component" value="Chromosome"/>
</dbReference>
<reference evidence="1 2" key="1">
    <citation type="submission" date="2018-02" db="EMBL/GenBank/DDBJ databases">
        <title>Acetobacter orientalis genome.</title>
        <authorList>
            <person name="Nakashima N."/>
            <person name="Tamura T."/>
        </authorList>
    </citation>
    <scope>NUCLEOTIDE SEQUENCE [LARGE SCALE GENOMIC DNA]</scope>
    <source>
        <strain evidence="1 2">FAN1</strain>
    </source>
</reference>
<protein>
    <submittedName>
        <fullName evidence="1">Uncharacterized protein</fullName>
    </submittedName>
</protein>
<dbReference type="KEGG" id="aot:AcetOri_orf02027"/>
<dbReference type="EMBL" id="AP018515">
    <property type="protein sequence ID" value="BBC79699.1"/>
    <property type="molecule type" value="Genomic_DNA"/>
</dbReference>
<name>A0A2Z5ZHA3_9PROT</name>